<dbReference type="GO" id="GO:0070772">
    <property type="term" value="C:PAS complex"/>
    <property type="evidence" value="ECO:0007669"/>
    <property type="project" value="TreeGrafter"/>
</dbReference>
<dbReference type="OrthoDB" id="1204at2759"/>
<dbReference type="PANTHER" id="PTHR28258:SF1">
    <property type="entry name" value="VACUOLAR SEGREGATION PROTEIN 7"/>
    <property type="match status" value="1"/>
</dbReference>
<dbReference type="AlphaFoldDB" id="A0A9P8PDQ8"/>
<keyword evidence="2" id="KW-1133">Transmembrane helix</keyword>
<keyword evidence="4" id="KW-1185">Reference proteome</keyword>
<evidence type="ECO:0000256" key="2">
    <source>
        <dbReference type="SAM" id="Phobius"/>
    </source>
</evidence>
<dbReference type="GO" id="GO:1903778">
    <property type="term" value="P:protein localization to vacuolar membrane"/>
    <property type="evidence" value="ECO:0007669"/>
    <property type="project" value="TreeGrafter"/>
</dbReference>
<reference evidence="3" key="1">
    <citation type="journal article" date="2021" name="Open Biol.">
        <title>Shared evolutionary footprints suggest mitochondrial oxidative damage underlies multiple complex I losses in fungi.</title>
        <authorList>
            <person name="Schikora-Tamarit M.A."/>
            <person name="Marcet-Houben M."/>
            <person name="Nosek J."/>
            <person name="Gabaldon T."/>
        </authorList>
    </citation>
    <scope>NUCLEOTIDE SEQUENCE</scope>
    <source>
        <strain evidence="3">CBS6075</strain>
    </source>
</reference>
<dbReference type="EMBL" id="JAEUBE010000137">
    <property type="protein sequence ID" value="KAH3669417.1"/>
    <property type="molecule type" value="Genomic_DNA"/>
</dbReference>
<comment type="caution">
    <text evidence="3">The sequence shown here is derived from an EMBL/GenBank/DDBJ whole genome shotgun (WGS) entry which is preliminary data.</text>
</comment>
<proteinExistence type="predicted"/>
<reference evidence="3" key="2">
    <citation type="submission" date="2021-01" db="EMBL/GenBank/DDBJ databases">
        <authorList>
            <person name="Schikora-Tamarit M.A."/>
        </authorList>
    </citation>
    <scope>NUCLEOTIDE SEQUENCE</scope>
    <source>
        <strain evidence="3">CBS6075</strain>
    </source>
</reference>
<protein>
    <recommendedName>
        <fullName evidence="5">Vacuolar segregation protein 7</fullName>
    </recommendedName>
</protein>
<evidence type="ECO:0000313" key="3">
    <source>
        <dbReference type="EMBL" id="KAH3669417.1"/>
    </source>
</evidence>
<keyword evidence="2" id="KW-0472">Membrane</keyword>
<evidence type="ECO:0000313" key="4">
    <source>
        <dbReference type="Proteomes" id="UP000769157"/>
    </source>
</evidence>
<accession>A0A9P8PDQ8</accession>
<dbReference type="RefSeq" id="XP_046063680.1">
    <property type="nucleotide sequence ID" value="XM_046202311.1"/>
</dbReference>
<dbReference type="GO" id="GO:0010513">
    <property type="term" value="P:positive regulation of phosphatidylinositol biosynthetic process"/>
    <property type="evidence" value="ECO:0007669"/>
    <property type="project" value="TreeGrafter"/>
</dbReference>
<feature type="region of interest" description="Disordered" evidence="1">
    <location>
        <begin position="67"/>
        <end position="132"/>
    </location>
</feature>
<dbReference type="GO" id="GO:0000329">
    <property type="term" value="C:fungal-type vacuole membrane"/>
    <property type="evidence" value="ECO:0007669"/>
    <property type="project" value="TreeGrafter"/>
</dbReference>
<dbReference type="InterPro" id="IPR024260">
    <property type="entry name" value="Vac7"/>
</dbReference>
<feature type="region of interest" description="Disordered" evidence="1">
    <location>
        <begin position="202"/>
        <end position="261"/>
    </location>
</feature>
<feature type="region of interest" description="Disordered" evidence="1">
    <location>
        <begin position="1"/>
        <end position="48"/>
    </location>
</feature>
<feature type="compositionally biased region" description="Low complexity" evidence="1">
    <location>
        <begin position="219"/>
        <end position="236"/>
    </location>
</feature>
<keyword evidence="2" id="KW-0812">Transmembrane</keyword>
<organism evidence="3 4">
    <name type="scientific">Ogataea philodendri</name>
    <dbReference type="NCBI Taxonomy" id="1378263"/>
    <lineage>
        <taxon>Eukaryota</taxon>
        <taxon>Fungi</taxon>
        <taxon>Dikarya</taxon>
        <taxon>Ascomycota</taxon>
        <taxon>Saccharomycotina</taxon>
        <taxon>Pichiomycetes</taxon>
        <taxon>Pichiales</taxon>
        <taxon>Pichiaceae</taxon>
        <taxon>Ogataea</taxon>
    </lineage>
</organism>
<feature type="transmembrane region" description="Helical" evidence="2">
    <location>
        <begin position="425"/>
        <end position="447"/>
    </location>
</feature>
<sequence>MSSSREQELSAKSATSGTPRISSGGSDTRSVSTESKSIAPKNDPKNKNLQPAVVSVVQEQAETPNFVHIMPNSTGTNTGNNVPTNQTGISNQPTIGSGNSTTNGPVTITRQMSSSDVNKNTSPTNVGGGSDSFLTHLKSKRSVIEGPVSEEAVRAKKAGPSSSLMNLRNTNTVSSTTTVQSKASSRAEFFAAKLHDAIKVDDKNSSDSDETFVYDTSANERPTAETETANEETLTLQQPAIDDAREKQSSTGTVQSTRPDDVASEIVSNMSEAGVLQNNFNSTNSQDIHVEATALPHGTDKNKLRQITSRVFDSKGVNPRRYSGMNFDNDPEENYRDQQLNEGDLYSDSGEEMSLSDHAYNYGSINSDGYYNNYPSGLYFQQPVLESRNGKVATNKLKRKPNNLYFSPHDFTGAREVRIRQIKSFCYTVGLIFVLLSVGFISGFILATTKELQHTTYSISDLIISQEELVFNLGVESFNPGFLDIVVQDANIDVFARSEFVLGSEDVDKPKKKPPVASTVLLGTVTGLDVPLRFQGGFFTRQKDVSVTEIKVLNPCSFEETDEMTILEPSEKWLNISRNPFDLILRGVLSYQLPISTSNQTMSISKTMKVSPQDLGILDPGVRFTGLR</sequence>
<evidence type="ECO:0008006" key="5">
    <source>
        <dbReference type="Google" id="ProtNLM"/>
    </source>
</evidence>
<feature type="compositionally biased region" description="Low complexity" evidence="1">
    <location>
        <begin position="72"/>
        <end position="88"/>
    </location>
</feature>
<feature type="region of interest" description="Disordered" evidence="1">
    <location>
        <begin position="155"/>
        <end position="175"/>
    </location>
</feature>
<dbReference type="Proteomes" id="UP000769157">
    <property type="component" value="Unassembled WGS sequence"/>
</dbReference>
<evidence type="ECO:0000256" key="1">
    <source>
        <dbReference type="SAM" id="MobiDB-lite"/>
    </source>
</evidence>
<feature type="compositionally biased region" description="Polar residues" evidence="1">
    <location>
        <begin position="89"/>
        <end position="125"/>
    </location>
</feature>
<gene>
    <name evidence="3" type="ORF">OGAPHI_001538</name>
</gene>
<dbReference type="GeneID" id="70233506"/>
<dbReference type="GO" id="GO:0000011">
    <property type="term" value="P:vacuole inheritance"/>
    <property type="evidence" value="ECO:0007669"/>
    <property type="project" value="TreeGrafter"/>
</dbReference>
<dbReference type="Pfam" id="PF12751">
    <property type="entry name" value="Vac7"/>
    <property type="match status" value="1"/>
</dbReference>
<name>A0A9P8PDQ8_9ASCO</name>
<feature type="compositionally biased region" description="Polar residues" evidence="1">
    <location>
        <begin position="10"/>
        <end position="36"/>
    </location>
</feature>
<dbReference type="PANTHER" id="PTHR28258">
    <property type="entry name" value="VACUOLAR SEGREGATION PROTEIN 7"/>
    <property type="match status" value="1"/>
</dbReference>